<sequence length="119" mass="12416">MSVLTLFDRLALTAFFWGTAVQSLLDLDAATQEMRSFGLPLPSITIWAVIALKLTGTVAILIDPSGWGRIGAAALGLFTIATIPIAYPFWSLGGPAHGKAVQAALEHLSVIGGLVIASL</sequence>
<evidence type="ECO:0000256" key="1">
    <source>
        <dbReference type="ARBA" id="ARBA00004141"/>
    </source>
</evidence>
<evidence type="ECO:0000256" key="5">
    <source>
        <dbReference type="SAM" id="Phobius"/>
    </source>
</evidence>
<reference evidence="6 7" key="1">
    <citation type="submission" date="2012-10" db="EMBL/GenBank/DDBJ databases">
        <title>Genome sequencing of Tanticharoenia sakaeratensis NBRC 103193.</title>
        <authorList>
            <person name="Azuma Y."/>
            <person name="Hadano H."/>
            <person name="Hirakawa H."/>
            <person name="Matsushita K."/>
        </authorList>
    </citation>
    <scope>NUCLEOTIDE SEQUENCE [LARGE SCALE GENOMIC DNA]</scope>
    <source>
        <strain evidence="6 7">NBRC 103193</strain>
    </source>
</reference>
<feature type="transmembrane region" description="Helical" evidence="5">
    <location>
        <begin position="45"/>
        <end position="63"/>
    </location>
</feature>
<gene>
    <name evidence="6" type="ORF">Tasa_030_003</name>
</gene>
<evidence type="ECO:0000256" key="3">
    <source>
        <dbReference type="ARBA" id="ARBA00022989"/>
    </source>
</evidence>
<dbReference type="RefSeq" id="WP_048849387.1">
    <property type="nucleotide sequence ID" value="NZ_BALE01000030.1"/>
</dbReference>
<dbReference type="OrthoDB" id="7064507at2"/>
<organism evidence="6 7">
    <name type="scientific">Tanticharoenia sakaeratensis NBRC 103193</name>
    <dbReference type="NCBI Taxonomy" id="1231623"/>
    <lineage>
        <taxon>Bacteria</taxon>
        <taxon>Pseudomonadati</taxon>
        <taxon>Pseudomonadota</taxon>
        <taxon>Alphaproteobacteria</taxon>
        <taxon>Acetobacterales</taxon>
        <taxon>Acetobacteraceae</taxon>
        <taxon>Tanticharoenia</taxon>
    </lineage>
</organism>
<comment type="subcellular location">
    <subcellularLocation>
        <location evidence="1">Membrane</location>
        <topology evidence="1">Multi-pass membrane protein</topology>
    </subcellularLocation>
</comment>
<dbReference type="Pfam" id="PF07681">
    <property type="entry name" value="DoxX"/>
    <property type="match status" value="1"/>
</dbReference>
<accession>A0A0D6MM78</accession>
<dbReference type="Proteomes" id="UP000032679">
    <property type="component" value="Unassembled WGS sequence"/>
</dbReference>
<keyword evidence="2 5" id="KW-0812">Transmembrane</keyword>
<dbReference type="AlphaFoldDB" id="A0A0D6MM78"/>
<evidence type="ECO:0000256" key="2">
    <source>
        <dbReference type="ARBA" id="ARBA00022692"/>
    </source>
</evidence>
<dbReference type="STRING" id="1231623.Tasa_030_003"/>
<evidence type="ECO:0000256" key="4">
    <source>
        <dbReference type="ARBA" id="ARBA00023136"/>
    </source>
</evidence>
<evidence type="ECO:0000313" key="7">
    <source>
        <dbReference type="Proteomes" id="UP000032679"/>
    </source>
</evidence>
<keyword evidence="7" id="KW-1185">Reference proteome</keyword>
<keyword evidence="4 5" id="KW-0472">Membrane</keyword>
<dbReference type="InterPro" id="IPR032808">
    <property type="entry name" value="DoxX"/>
</dbReference>
<proteinExistence type="predicted"/>
<name>A0A0D6MM78_9PROT</name>
<protein>
    <submittedName>
        <fullName evidence="6">DoxX protein</fullName>
    </submittedName>
</protein>
<feature type="transmembrane region" description="Helical" evidence="5">
    <location>
        <begin position="70"/>
        <end position="90"/>
    </location>
</feature>
<dbReference type="GO" id="GO:0016020">
    <property type="term" value="C:membrane"/>
    <property type="evidence" value="ECO:0007669"/>
    <property type="project" value="UniProtKB-SubCell"/>
</dbReference>
<keyword evidence="3 5" id="KW-1133">Transmembrane helix</keyword>
<comment type="caution">
    <text evidence="6">The sequence shown here is derived from an EMBL/GenBank/DDBJ whole genome shotgun (WGS) entry which is preliminary data.</text>
</comment>
<evidence type="ECO:0000313" key="6">
    <source>
        <dbReference type="EMBL" id="GAN54774.1"/>
    </source>
</evidence>
<dbReference type="EMBL" id="BALE01000030">
    <property type="protein sequence ID" value="GAN54774.1"/>
    <property type="molecule type" value="Genomic_DNA"/>
</dbReference>